<evidence type="ECO:0000256" key="1">
    <source>
        <dbReference type="PROSITE-ProRule" id="PRU00042"/>
    </source>
</evidence>
<keyword evidence="1" id="KW-0479">Metal-binding</keyword>
<feature type="domain" description="C2H2-type" evidence="3">
    <location>
        <begin position="308"/>
        <end position="335"/>
    </location>
</feature>
<proteinExistence type="predicted"/>
<evidence type="ECO:0000313" key="4">
    <source>
        <dbReference type="EMBL" id="KAG7464605.1"/>
    </source>
</evidence>
<evidence type="ECO:0000313" key="5">
    <source>
        <dbReference type="Proteomes" id="UP001046870"/>
    </source>
</evidence>
<dbReference type="OrthoDB" id="8643926at2759"/>
<keyword evidence="5" id="KW-1185">Reference proteome</keyword>
<name>A0A9D3PNL9_MEGAT</name>
<reference evidence="4" key="1">
    <citation type="submission" date="2021-01" db="EMBL/GenBank/DDBJ databases">
        <authorList>
            <person name="Zahm M."/>
            <person name="Roques C."/>
            <person name="Cabau C."/>
            <person name="Klopp C."/>
            <person name="Donnadieu C."/>
            <person name="Jouanno E."/>
            <person name="Lampietro C."/>
            <person name="Louis A."/>
            <person name="Herpin A."/>
            <person name="Echchiki A."/>
            <person name="Berthelot C."/>
            <person name="Parey E."/>
            <person name="Roest-Crollius H."/>
            <person name="Braasch I."/>
            <person name="Postlethwait J."/>
            <person name="Bobe J."/>
            <person name="Montfort J."/>
            <person name="Bouchez O."/>
            <person name="Begum T."/>
            <person name="Mejri S."/>
            <person name="Adams A."/>
            <person name="Chen W.-J."/>
            <person name="Guiguen Y."/>
        </authorList>
    </citation>
    <scope>NUCLEOTIDE SEQUENCE</scope>
    <source>
        <strain evidence="4">YG-15Mar2019-1</strain>
        <tissue evidence="4">Brain</tissue>
    </source>
</reference>
<comment type="caution">
    <text evidence="4">The sequence shown here is derived from an EMBL/GenBank/DDBJ whole genome shotgun (WGS) entry which is preliminary data.</text>
</comment>
<dbReference type="Proteomes" id="UP001046870">
    <property type="component" value="Chromosome 14"/>
</dbReference>
<keyword evidence="1" id="KW-0863">Zinc-finger</keyword>
<feature type="region of interest" description="Disordered" evidence="2">
    <location>
        <begin position="85"/>
        <end position="106"/>
    </location>
</feature>
<dbReference type="AlphaFoldDB" id="A0A9D3PNL9"/>
<dbReference type="GO" id="GO:0008270">
    <property type="term" value="F:zinc ion binding"/>
    <property type="evidence" value="ECO:0007669"/>
    <property type="project" value="UniProtKB-KW"/>
</dbReference>
<feature type="compositionally biased region" description="Polar residues" evidence="2">
    <location>
        <begin position="197"/>
        <end position="209"/>
    </location>
</feature>
<feature type="region of interest" description="Disordered" evidence="2">
    <location>
        <begin position="273"/>
        <end position="310"/>
    </location>
</feature>
<feature type="region of interest" description="Disordered" evidence="2">
    <location>
        <begin position="148"/>
        <end position="255"/>
    </location>
</feature>
<dbReference type="InterPro" id="IPR013087">
    <property type="entry name" value="Znf_C2H2_type"/>
</dbReference>
<dbReference type="PROSITE" id="PS50157">
    <property type="entry name" value="ZINC_FINGER_C2H2_2"/>
    <property type="match status" value="1"/>
</dbReference>
<accession>A0A9D3PNL9</accession>
<gene>
    <name evidence="4" type="ORF">MATL_G00167410</name>
</gene>
<protein>
    <recommendedName>
        <fullName evidence="3">C2H2-type domain-containing protein</fullName>
    </recommendedName>
</protein>
<sequence length="345" mass="37058">MEEWRGVRAEGEDNLKLKPLAVKVKPDDETLPVREKAGGTAGLMHVSVKKENPADPPPKVPRFQYVDFPSLHRCIQQLSVPPADSWLTGRSQGSRPANQDSSASGERVPKFRYVDYPSLHHCIQQLSVPPLEKWSLALPKPGSDSKAGLGAGLLLPPAGKEDTGHGHRVASGNKRDLGVAALPGREPGARPVPHSVTPDTSPRQHQPSLGASGHLEAHTPIHSATGQTRPGKVGSDHPRKRPPGAKLRSSATAANRKAVSWLYAPKMGLPVQGACSDPAPGPDQMQPKLGGTADSQQGIPKTRPSTPPTCAFCRKRFSDTELLKTHLKSHQQENPMPDFGKPPPW</sequence>
<feature type="compositionally biased region" description="Polar residues" evidence="2">
    <location>
        <begin position="88"/>
        <end position="104"/>
    </location>
</feature>
<evidence type="ECO:0000259" key="3">
    <source>
        <dbReference type="PROSITE" id="PS50157"/>
    </source>
</evidence>
<keyword evidence="1" id="KW-0862">Zinc</keyword>
<organism evidence="4 5">
    <name type="scientific">Megalops atlanticus</name>
    <name type="common">Tarpon</name>
    <name type="synonym">Clupea gigantea</name>
    <dbReference type="NCBI Taxonomy" id="7932"/>
    <lineage>
        <taxon>Eukaryota</taxon>
        <taxon>Metazoa</taxon>
        <taxon>Chordata</taxon>
        <taxon>Craniata</taxon>
        <taxon>Vertebrata</taxon>
        <taxon>Euteleostomi</taxon>
        <taxon>Actinopterygii</taxon>
        <taxon>Neopterygii</taxon>
        <taxon>Teleostei</taxon>
        <taxon>Elopiformes</taxon>
        <taxon>Megalopidae</taxon>
        <taxon>Megalops</taxon>
    </lineage>
</organism>
<dbReference type="PROSITE" id="PS00028">
    <property type="entry name" value="ZINC_FINGER_C2H2_1"/>
    <property type="match status" value="1"/>
</dbReference>
<dbReference type="EMBL" id="JAFDVH010000014">
    <property type="protein sequence ID" value="KAG7464605.1"/>
    <property type="molecule type" value="Genomic_DNA"/>
</dbReference>
<evidence type="ECO:0000256" key="2">
    <source>
        <dbReference type="SAM" id="MobiDB-lite"/>
    </source>
</evidence>